<evidence type="ECO:0000313" key="4">
    <source>
        <dbReference type="EMBL" id="KPV76614.1"/>
    </source>
</evidence>
<dbReference type="Proteomes" id="UP000053890">
    <property type="component" value="Unassembled WGS sequence"/>
</dbReference>
<name>A0A194S7S7_RHOGW</name>
<proteinExistence type="predicted"/>
<keyword evidence="5" id="KW-1185">Reference proteome</keyword>
<reference evidence="4 5" key="1">
    <citation type="journal article" date="2015" name="Front. Microbiol.">
        <title>Genome sequence of the plant growth promoting endophytic yeast Rhodotorula graminis WP1.</title>
        <authorList>
            <person name="Firrincieli A."/>
            <person name="Otillar R."/>
            <person name="Salamov A."/>
            <person name="Schmutz J."/>
            <person name="Khan Z."/>
            <person name="Redman R.S."/>
            <person name="Fleck N.D."/>
            <person name="Lindquist E."/>
            <person name="Grigoriev I.V."/>
            <person name="Doty S.L."/>
        </authorList>
    </citation>
    <scope>NUCLEOTIDE SEQUENCE [LARGE SCALE GENOMIC DNA]</scope>
    <source>
        <strain evidence="4 5">WP1</strain>
    </source>
</reference>
<sequence>MHLLVPFALGVASATALPTLLVHRQLPSLSLVYDASTFSPTGQGVTYRSTLNYSCDALSFSYAGSRPPLSLTAHRANDSSLLTVIGSFYATSGNVSWAPTLPEGERYFVRLEDSEGKTSDTNSSLIAVPQRELSGCTAYYSGSRSSSGMTSVTAGLIIVFAILAVPLVLALFWVLARLYRLMRRFCCPAAHARSLARLAAKGVARTTSYARSDSMRSTDTRSSSFDEKMAQPMPPQSQPARAPPEPPLQPLPQPLAEARARYGSDGGERRLSRVSEEPSRRQSLAPAEIHRLELHVDELQRALRAAAALAEREGEAEAEAEDEAQRSAGQQMGESLPRYHTEEDIVDWDSKSEK</sequence>
<feature type="region of interest" description="Disordered" evidence="1">
    <location>
        <begin position="207"/>
        <end position="286"/>
    </location>
</feature>
<organism evidence="4 5">
    <name type="scientific">Rhodotorula graminis (strain WP1)</name>
    <dbReference type="NCBI Taxonomy" id="578459"/>
    <lineage>
        <taxon>Eukaryota</taxon>
        <taxon>Fungi</taxon>
        <taxon>Dikarya</taxon>
        <taxon>Basidiomycota</taxon>
        <taxon>Pucciniomycotina</taxon>
        <taxon>Microbotryomycetes</taxon>
        <taxon>Sporidiobolales</taxon>
        <taxon>Sporidiobolaceae</taxon>
        <taxon>Rhodotorula</taxon>
    </lineage>
</organism>
<evidence type="ECO:0008006" key="6">
    <source>
        <dbReference type="Google" id="ProtNLM"/>
    </source>
</evidence>
<protein>
    <recommendedName>
        <fullName evidence="6">Ig-like domain-containing protein</fullName>
    </recommendedName>
</protein>
<accession>A0A194S7S7</accession>
<feature type="transmembrane region" description="Helical" evidence="2">
    <location>
        <begin position="154"/>
        <end position="175"/>
    </location>
</feature>
<dbReference type="AlphaFoldDB" id="A0A194S7S7"/>
<feature type="compositionally biased region" description="Basic and acidic residues" evidence="1">
    <location>
        <begin position="213"/>
        <end position="229"/>
    </location>
</feature>
<evidence type="ECO:0000256" key="3">
    <source>
        <dbReference type="SAM" id="SignalP"/>
    </source>
</evidence>
<dbReference type="GeneID" id="28974588"/>
<keyword evidence="2" id="KW-1133">Transmembrane helix</keyword>
<dbReference type="RefSeq" id="XP_018272663.1">
    <property type="nucleotide sequence ID" value="XM_018414140.1"/>
</dbReference>
<keyword evidence="2" id="KW-0812">Transmembrane</keyword>
<feature type="compositionally biased region" description="Basic and acidic residues" evidence="1">
    <location>
        <begin position="258"/>
        <end position="280"/>
    </location>
</feature>
<keyword evidence="2" id="KW-0472">Membrane</keyword>
<feature type="compositionally biased region" description="Basic and acidic residues" evidence="1">
    <location>
        <begin position="337"/>
        <end position="354"/>
    </location>
</feature>
<evidence type="ECO:0000256" key="1">
    <source>
        <dbReference type="SAM" id="MobiDB-lite"/>
    </source>
</evidence>
<dbReference type="EMBL" id="KQ474076">
    <property type="protein sequence ID" value="KPV76614.1"/>
    <property type="molecule type" value="Genomic_DNA"/>
</dbReference>
<feature type="chain" id="PRO_5008265517" description="Ig-like domain-containing protein" evidence="3">
    <location>
        <begin position="17"/>
        <end position="354"/>
    </location>
</feature>
<feature type="signal peptide" evidence="3">
    <location>
        <begin position="1"/>
        <end position="16"/>
    </location>
</feature>
<gene>
    <name evidence="4" type="ORF">RHOBADRAFT_42958</name>
</gene>
<feature type="compositionally biased region" description="Pro residues" evidence="1">
    <location>
        <begin position="232"/>
        <end position="253"/>
    </location>
</feature>
<evidence type="ECO:0000313" key="5">
    <source>
        <dbReference type="Proteomes" id="UP000053890"/>
    </source>
</evidence>
<keyword evidence="3" id="KW-0732">Signal</keyword>
<evidence type="ECO:0000256" key="2">
    <source>
        <dbReference type="SAM" id="Phobius"/>
    </source>
</evidence>
<feature type="region of interest" description="Disordered" evidence="1">
    <location>
        <begin position="308"/>
        <end position="354"/>
    </location>
</feature>